<dbReference type="AlphaFoldDB" id="A0A136PZQ2"/>
<dbReference type="InterPro" id="IPR002347">
    <property type="entry name" value="SDR_fam"/>
</dbReference>
<dbReference type="Proteomes" id="UP000070620">
    <property type="component" value="Unassembled WGS sequence"/>
</dbReference>
<reference evidence="3 4" key="1">
    <citation type="submission" date="2016-01" db="EMBL/GenBank/DDBJ databases">
        <title>Whole genome sequence and analysis of Micromonospora rosaria DSM 803, which can produce antibacterial substance rosamicin.</title>
        <authorList>
            <person name="Yang H."/>
            <person name="He X."/>
            <person name="Zhu D."/>
        </authorList>
    </citation>
    <scope>NUCLEOTIDE SEQUENCE [LARGE SCALE GENOMIC DNA]</scope>
    <source>
        <strain evidence="3 4">DSM 803</strain>
    </source>
</reference>
<dbReference type="NCBIfam" id="NF004846">
    <property type="entry name" value="PRK06197.1"/>
    <property type="match status" value="1"/>
</dbReference>
<dbReference type="SUPFAM" id="SSF51735">
    <property type="entry name" value="NAD(P)-binding Rossmann-fold domains"/>
    <property type="match status" value="1"/>
</dbReference>
<name>A0A136PZQ2_9ACTN</name>
<dbReference type="PANTHER" id="PTHR24320:SF148">
    <property type="entry name" value="NAD(P)-BINDING ROSSMANN-FOLD SUPERFAMILY PROTEIN"/>
    <property type="match status" value="1"/>
</dbReference>
<dbReference type="InterPro" id="IPR036291">
    <property type="entry name" value="NAD(P)-bd_dom_sf"/>
</dbReference>
<proteinExistence type="inferred from homology"/>
<accession>A0A136PZQ2</accession>
<evidence type="ECO:0000313" key="3">
    <source>
        <dbReference type="EMBL" id="KXK63857.1"/>
    </source>
</evidence>
<dbReference type="EMBL" id="LRQV01000002">
    <property type="protein sequence ID" value="KXK63857.1"/>
    <property type="molecule type" value="Genomic_DNA"/>
</dbReference>
<dbReference type="Pfam" id="PF00106">
    <property type="entry name" value="adh_short"/>
    <property type="match status" value="1"/>
</dbReference>
<comment type="similarity">
    <text evidence="1">Belongs to the short-chain dehydrogenases/reductases (SDR) family.</text>
</comment>
<evidence type="ECO:0000313" key="4">
    <source>
        <dbReference type="Proteomes" id="UP000070620"/>
    </source>
</evidence>
<dbReference type="Gene3D" id="3.40.50.720">
    <property type="entry name" value="NAD(P)-binding Rossmann-like Domain"/>
    <property type="match status" value="1"/>
</dbReference>
<evidence type="ECO:0000256" key="2">
    <source>
        <dbReference type="ARBA" id="ARBA00023002"/>
    </source>
</evidence>
<dbReference type="OrthoDB" id="4577644at2"/>
<comment type="caution">
    <text evidence="3">The sequence shown here is derived from an EMBL/GenBank/DDBJ whole genome shotgun (WGS) entry which is preliminary data.</text>
</comment>
<dbReference type="PANTHER" id="PTHR24320">
    <property type="entry name" value="RETINOL DEHYDROGENASE"/>
    <property type="match status" value="1"/>
</dbReference>
<dbReference type="PRINTS" id="PR00081">
    <property type="entry name" value="GDHRDH"/>
</dbReference>
<keyword evidence="2" id="KW-0560">Oxidoreductase</keyword>
<dbReference type="GO" id="GO:0016491">
    <property type="term" value="F:oxidoreductase activity"/>
    <property type="evidence" value="ECO:0007669"/>
    <property type="project" value="UniProtKB-KW"/>
</dbReference>
<gene>
    <name evidence="3" type="ORF">AWW66_01390</name>
</gene>
<protein>
    <submittedName>
        <fullName evidence="3">Short-chain dehydrogenase</fullName>
    </submittedName>
</protein>
<keyword evidence="4" id="KW-1185">Reference proteome</keyword>
<evidence type="ECO:0000256" key="1">
    <source>
        <dbReference type="ARBA" id="ARBA00006484"/>
    </source>
</evidence>
<organism evidence="3 4">
    <name type="scientific">Micromonospora rosaria</name>
    <dbReference type="NCBI Taxonomy" id="47874"/>
    <lineage>
        <taxon>Bacteria</taxon>
        <taxon>Bacillati</taxon>
        <taxon>Actinomycetota</taxon>
        <taxon>Actinomycetes</taxon>
        <taxon>Micromonosporales</taxon>
        <taxon>Micromonosporaceae</taxon>
        <taxon>Micromonospora</taxon>
    </lineage>
</organism>
<dbReference type="RefSeq" id="WP_067359444.1">
    <property type="nucleotide sequence ID" value="NZ_JBIUBN010000003.1"/>
</dbReference>
<sequence>MQTWTEDLIPDQHGRRAVVTGANSGVGRVTAMELARHGAAVVLAVRDVAAGEETAATIRRAAPGAEVEVRALDLASLASIRAFAEDLTGPLDLLVNNAGVALTGARPPLTVDGFDPQMGTNALGPYALTGLLLDRLTAGTAARVVTVSSIVHRRRGLDLGDLMSERSYTGPRAYSLSKLVATILGLELDRRLRAAGSPVISVLAHPGMTHTNLTPRALANRNALLRAVGRLNPLLVSPVREGARPQLCAATAPGVRGGQFFGPRGFQEIRGPVTEVRASAPARDPGNGRRMWAQAARLTGVAYL</sequence>